<dbReference type="SMART" id="SM00220">
    <property type="entry name" value="S_TKc"/>
    <property type="match status" value="1"/>
</dbReference>
<feature type="compositionally biased region" description="Basic and acidic residues" evidence="13">
    <location>
        <begin position="598"/>
        <end position="620"/>
    </location>
</feature>
<feature type="compositionally biased region" description="Basic and acidic residues" evidence="13">
    <location>
        <begin position="551"/>
        <end position="569"/>
    </location>
</feature>
<evidence type="ECO:0000256" key="4">
    <source>
        <dbReference type="ARBA" id="ARBA00022679"/>
    </source>
</evidence>
<feature type="compositionally biased region" description="Low complexity" evidence="13">
    <location>
        <begin position="360"/>
        <end position="373"/>
    </location>
</feature>
<proteinExistence type="inferred from homology"/>
<gene>
    <name evidence="15" type="ORF">PYW07_008546</name>
</gene>
<keyword evidence="3" id="KW-0723">Serine/threonine-protein kinase</keyword>
<dbReference type="PANTHER" id="PTHR47167">
    <property type="entry name" value="SERINE/THREONINE-PROTEIN KINASE TAO1-LIKE PROTEIN"/>
    <property type="match status" value="1"/>
</dbReference>
<dbReference type="Proteomes" id="UP001231518">
    <property type="component" value="Chromosome 21"/>
</dbReference>
<organism evidence="15 16">
    <name type="scientific">Mythimna separata</name>
    <name type="common">Oriental armyworm</name>
    <name type="synonym">Pseudaletia separata</name>
    <dbReference type="NCBI Taxonomy" id="271217"/>
    <lineage>
        <taxon>Eukaryota</taxon>
        <taxon>Metazoa</taxon>
        <taxon>Ecdysozoa</taxon>
        <taxon>Arthropoda</taxon>
        <taxon>Hexapoda</taxon>
        <taxon>Insecta</taxon>
        <taxon>Pterygota</taxon>
        <taxon>Neoptera</taxon>
        <taxon>Endopterygota</taxon>
        <taxon>Lepidoptera</taxon>
        <taxon>Glossata</taxon>
        <taxon>Ditrysia</taxon>
        <taxon>Noctuoidea</taxon>
        <taxon>Noctuidae</taxon>
        <taxon>Noctuinae</taxon>
        <taxon>Hadenini</taxon>
        <taxon>Mythimna</taxon>
    </lineage>
</organism>
<evidence type="ECO:0000256" key="5">
    <source>
        <dbReference type="ARBA" id="ARBA00022741"/>
    </source>
</evidence>
<feature type="domain" description="Protein kinase" evidence="14">
    <location>
        <begin position="32"/>
        <end position="289"/>
    </location>
</feature>
<dbReference type="InterPro" id="IPR000719">
    <property type="entry name" value="Prot_kinase_dom"/>
</dbReference>
<dbReference type="InterPro" id="IPR011009">
    <property type="entry name" value="Kinase-like_dom_sf"/>
</dbReference>
<evidence type="ECO:0000256" key="3">
    <source>
        <dbReference type="ARBA" id="ARBA00022527"/>
    </source>
</evidence>
<dbReference type="EC" id="2.7.11.1" evidence="2"/>
<feature type="compositionally biased region" description="Basic and acidic residues" evidence="13">
    <location>
        <begin position="700"/>
        <end position="722"/>
    </location>
</feature>
<feature type="compositionally biased region" description="Basic and acidic residues" evidence="13">
    <location>
        <begin position="1024"/>
        <end position="1062"/>
    </location>
</feature>
<evidence type="ECO:0000256" key="12">
    <source>
        <dbReference type="SAM" id="Coils"/>
    </source>
</evidence>
<evidence type="ECO:0000256" key="6">
    <source>
        <dbReference type="ARBA" id="ARBA00022777"/>
    </source>
</evidence>
<feature type="coiled-coil region" evidence="12">
    <location>
        <begin position="1108"/>
        <end position="1135"/>
    </location>
</feature>
<keyword evidence="8 12" id="KW-0175">Coiled coil</keyword>
<dbReference type="GO" id="GO:0005524">
    <property type="term" value="F:ATP binding"/>
    <property type="evidence" value="ECO:0007669"/>
    <property type="project" value="UniProtKB-UniRule"/>
</dbReference>
<keyword evidence="5 11" id="KW-0547">Nucleotide-binding</keyword>
<feature type="compositionally biased region" description="Basic and acidic residues" evidence="13">
    <location>
        <begin position="406"/>
        <end position="421"/>
    </location>
</feature>
<feature type="region of interest" description="Disordered" evidence="13">
    <location>
        <begin position="1376"/>
        <end position="1408"/>
    </location>
</feature>
<comment type="catalytic activity">
    <reaction evidence="9">
        <text>L-threonyl-[protein] + ATP = O-phospho-L-threonyl-[protein] + ADP + H(+)</text>
        <dbReference type="Rhea" id="RHEA:46608"/>
        <dbReference type="Rhea" id="RHEA-COMP:11060"/>
        <dbReference type="Rhea" id="RHEA-COMP:11605"/>
        <dbReference type="ChEBI" id="CHEBI:15378"/>
        <dbReference type="ChEBI" id="CHEBI:30013"/>
        <dbReference type="ChEBI" id="CHEBI:30616"/>
        <dbReference type="ChEBI" id="CHEBI:61977"/>
        <dbReference type="ChEBI" id="CHEBI:456216"/>
        <dbReference type="EC" id="2.7.11.1"/>
    </reaction>
</comment>
<dbReference type="PROSITE" id="PS00107">
    <property type="entry name" value="PROTEIN_KINASE_ATP"/>
    <property type="match status" value="1"/>
</dbReference>
<feature type="binding site" evidence="11">
    <location>
        <position position="68"/>
    </location>
    <ligand>
        <name>ATP</name>
        <dbReference type="ChEBI" id="CHEBI:30616"/>
    </ligand>
</feature>
<feature type="compositionally biased region" description="Basic and acidic residues" evidence="13">
    <location>
        <begin position="853"/>
        <end position="875"/>
    </location>
</feature>
<dbReference type="Pfam" id="PF00069">
    <property type="entry name" value="Pkinase"/>
    <property type="match status" value="1"/>
</dbReference>
<comment type="similarity">
    <text evidence="1">Belongs to the protein kinase superfamily. STE Ser/Thr protein kinase family. STE20 subfamily.</text>
</comment>
<feature type="compositionally biased region" description="Low complexity" evidence="13">
    <location>
        <begin position="380"/>
        <end position="394"/>
    </location>
</feature>
<feature type="compositionally biased region" description="Basic and acidic residues" evidence="13">
    <location>
        <begin position="802"/>
        <end position="824"/>
    </location>
</feature>
<evidence type="ECO:0000256" key="13">
    <source>
        <dbReference type="SAM" id="MobiDB-lite"/>
    </source>
</evidence>
<dbReference type="SUPFAM" id="SSF56112">
    <property type="entry name" value="Protein kinase-like (PK-like)"/>
    <property type="match status" value="1"/>
</dbReference>
<name>A0AAD8DP48_MYTSE</name>
<evidence type="ECO:0000256" key="7">
    <source>
        <dbReference type="ARBA" id="ARBA00022840"/>
    </source>
</evidence>
<evidence type="ECO:0000256" key="9">
    <source>
        <dbReference type="ARBA" id="ARBA00047899"/>
    </source>
</evidence>
<evidence type="ECO:0000256" key="11">
    <source>
        <dbReference type="PROSITE-ProRule" id="PRU10141"/>
    </source>
</evidence>
<dbReference type="InterPro" id="IPR051234">
    <property type="entry name" value="TAO_STE20_kinase"/>
</dbReference>
<dbReference type="PANTHER" id="PTHR47167:SF4">
    <property type="entry name" value="SERINE_THREONINE-PROTEIN KINASE TAO"/>
    <property type="match status" value="1"/>
</dbReference>
<evidence type="ECO:0000256" key="2">
    <source>
        <dbReference type="ARBA" id="ARBA00012513"/>
    </source>
</evidence>
<feature type="compositionally biased region" description="Polar residues" evidence="13">
    <location>
        <begin position="347"/>
        <end position="359"/>
    </location>
</feature>
<evidence type="ECO:0000313" key="16">
    <source>
        <dbReference type="Proteomes" id="UP001231518"/>
    </source>
</evidence>
<dbReference type="Gene3D" id="1.10.510.10">
    <property type="entry name" value="Transferase(Phosphotransferase) domain 1"/>
    <property type="match status" value="1"/>
</dbReference>
<feature type="region of interest" description="Disordered" evidence="13">
    <location>
        <begin position="1024"/>
        <end position="1073"/>
    </location>
</feature>
<evidence type="ECO:0000256" key="1">
    <source>
        <dbReference type="ARBA" id="ARBA00008874"/>
    </source>
</evidence>
<dbReference type="GO" id="GO:0005737">
    <property type="term" value="C:cytoplasm"/>
    <property type="evidence" value="ECO:0007669"/>
    <property type="project" value="TreeGrafter"/>
</dbReference>
<evidence type="ECO:0000256" key="10">
    <source>
        <dbReference type="ARBA" id="ARBA00048679"/>
    </source>
</evidence>
<dbReference type="CDD" id="cd06607">
    <property type="entry name" value="STKc_TAO"/>
    <property type="match status" value="1"/>
</dbReference>
<dbReference type="PROSITE" id="PS50011">
    <property type="entry name" value="PROTEIN_KINASE_DOM"/>
    <property type="match status" value="1"/>
</dbReference>
<dbReference type="EMBL" id="JARGEI010000022">
    <property type="protein sequence ID" value="KAJ8711304.1"/>
    <property type="molecule type" value="Genomic_DNA"/>
</dbReference>
<comment type="catalytic activity">
    <reaction evidence="10">
        <text>L-seryl-[protein] + ATP = O-phospho-L-seryl-[protein] + ADP + H(+)</text>
        <dbReference type="Rhea" id="RHEA:17989"/>
        <dbReference type="Rhea" id="RHEA-COMP:9863"/>
        <dbReference type="Rhea" id="RHEA-COMP:11604"/>
        <dbReference type="ChEBI" id="CHEBI:15378"/>
        <dbReference type="ChEBI" id="CHEBI:29999"/>
        <dbReference type="ChEBI" id="CHEBI:30616"/>
        <dbReference type="ChEBI" id="CHEBI:83421"/>
        <dbReference type="ChEBI" id="CHEBI:456216"/>
        <dbReference type="EC" id="2.7.11.1"/>
    </reaction>
</comment>
<keyword evidence="16" id="KW-1185">Reference proteome</keyword>
<reference evidence="15" key="1">
    <citation type="submission" date="2023-03" db="EMBL/GenBank/DDBJ databases">
        <title>Chromosome-level genomes of two armyworms, Mythimna separata and Mythimna loreyi, provide insights into the biosynthesis and reception of sex pheromones.</title>
        <authorList>
            <person name="Zhao H."/>
        </authorList>
    </citation>
    <scope>NUCLEOTIDE SEQUENCE</scope>
    <source>
        <strain evidence="15">BeijingLab</strain>
        <tissue evidence="15">Pupa</tissue>
    </source>
</reference>
<keyword evidence="6" id="KW-0418">Kinase</keyword>
<feature type="compositionally biased region" description="Basic and acidic residues" evidence="13">
    <location>
        <begin position="500"/>
        <end position="522"/>
    </location>
</feature>
<dbReference type="GO" id="GO:0004674">
    <property type="term" value="F:protein serine/threonine kinase activity"/>
    <property type="evidence" value="ECO:0007669"/>
    <property type="project" value="UniProtKB-KW"/>
</dbReference>
<evidence type="ECO:0000313" key="15">
    <source>
        <dbReference type="EMBL" id="KAJ8711304.1"/>
    </source>
</evidence>
<comment type="caution">
    <text evidence="15">The sequence shown here is derived from an EMBL/GenBank/DDBJ whole genome shotgun (WGS) entry which is preliminary data.</text>
</comment>
<accession>A0AAD8DP48</accession>
<dbReference type="InterPro" id="IPR017441">
    <property type="entry name" value="Protein_kinase_ATP_BS"/>
</dbReference>
<evidence type="ECO:0000259" key="14">
    <source>
        <dbReference type="PROSITE" id="PS50011"/>
    </source>
</evidence>
<protein>
    <recommendedName>
        <fullName evidence="2">non-specific serine/threonine protein kinase</fullName>
        <ecNumber evidence="2">2.7.11.1</ecNumber>
    </recommendedName>
</protein>
<feature type="compositionally biased region" description="Polar residues" evidence="13">
    <location>
        <begin position="1386"/>
        <end position="1402"/>
    </location>
</feature>
<feature type="compositionally biased region" description="Basic and acidic residues" evidence="13">
    <location>
        <begin position="649"/>
        <end position="671"/>
    </location>
</feature>
<dbReference type="FunFam" id="3.30.200.20:FF:000029">
    <property type="entry name" value="Serine/threonine-protein kinase TAO2, putative"/>
    <property type="match status" value="1"/>
</dbReference>
<feature type="compositionally biased region" description="Basic and acidic residues" evidence="13">
    <location>
        <begin position="751"/>
        <end position="773"/>
    </location>
</feature>
<keyword evidence="7 11" id="KW-0067">ATP-binding</keyword>
<sequence length="1408" mass="165691">MLAQAIKMPRPGSLKDPDIAELFSRHDPEKIFEDLREIGHGSFGAVYYARCNLTKEIVAIKKMSYVGKQSEEKWQDILKEIKFLKQLEHPNTIEYKGCYKREHTAWLVMEYCVGSASDIIEVHKRPLREEEIAAICEGVVCGLSYLHSLGRIHRDIKAGNILLTENGTVKLADFGSASIKCPANSFVGTPYWMAPEVILAMDEGQYDGKVDVWSLGITCIELAERKPPYFNMNAMSALYHIAQNDSPTLQYVLQAPEWTDTFRYFVEACLQKNPQDRPSSTKLLSHPFITRPRSPNVLVDLIQRTKAAVRDLDNLNYRKMKKILMVDADNESAIGDSEETAEERSGGDSSKSNSATSEHSAAGASSQSSSSGSLRRRPHPQVNANHHQHQQQPQYTHLNHQHSAHSTRESESPLPGAHDDYVNRDALRDYANRDSLCDDYGDDYANREAIREARDRERERDLQRQASDYREYVNAPAAWQDGDDNRNTQRRQTNRMSTHSIREARDRERERDLQRQASDYREYVNAPAAWQDGDDNRNTQRRQTNRMSTHSIREARERDLQRQASDYREYVNAPAAWQDGDDNRNTQRRQTNRMSTHSIREARDRERERDLQRQASDYREYVNAPAAWQDGDDNRNTQRRQTNRMSTHSIREARDRERERDLQRQASDYREYVNAPAAWQDGDDNRNTQRRQTNRMSTHSIREARERERERDLQRQASDYREYVNAPAAWQDGDDNRNTQRRQTNRMSTHSIREARDRERERDLQRQASDYREYVNAPAAWQDGDDNRNTQRRQTNRMSTHSIREARDRERERDLQRQASDYREYVNAPAAWQDGDDNRNTQRRQTNRMSTHSIREARDRERERDLQRQASDYREYVNAPAAWQDGDDNRNTQRRQTNRSISNNVSAAMSLVSEHGANNFATIRTTSIVTKQQKEHNQEMHEQMSGYKRMRREHQAALLKLEERCKADVDAHKAQLDREYEALLQQLSRELERLQTKHAQELERKQKQNAAAEKKLIKDITARQEQDRKAFETQRKREYKANKERWKKELSMDDATPKRQRDATLQSQKDNLKQAEAAEEMRLVRSQREYLELELRRFRRRRMLALHHKEQELLREELNKRQNQLEQAHAMLLRHHEKTQELEYRQQKGVHALREEQLSNQHGTELANQREYMQRAEHELRKKHALQLKQQPKSLKQKEMQIRKQFRETCKIQTRQYKALKAQILQMTAKEHQKEVIKTLKDEKRRKLVLLGEQYDQSITEMLQKQTVRLDESQMMECQQLKMQLEHELDMLTAYQSKSKMQAEAQRNRERRELEERVAVRRALLEQKMESECAQFVAERAERTRLLHERHERELEHFDNESARLGFSAMAIAEGSREGYGEEEQSLSGSMLSLAHSNSSASFAAGSL</sequence>
<feature type="region of interest" description="Disordered" evidence="13">
    <location>
        <begin position="452"/>
        <end position="901"/>
    </location>
</feature>
<keyword evidence="4" id="KW-0808">Transferase</keyword>
<dbReference type="FunFam" id="1.10.510.10:FF:000030">
    <property type="entry name" value="Serine/threonine-protein kinase TAO2, putative"/>
    <property type="match status" value="1"/>
</dbReference>
<feature type="region of interest" description="Disordered" evidence="13">
    <location>
        <begin position="1175"/>
        <end position="1198"/>
    </location>
</feature>
<evidence type="ECO:0000256" key="8">
    <source>
        <dbReference type="ARBA" id="ARBA00023054"/>
    </source>
</evidence>
<feature type="region of interest" description="Disordered" evidence="13">
    <location>
        <begin position="334"/>
        <end position="421"/>
    </location>
</feature>
<feature type="compositionally biased region" description="Basic and acidic residues" evidence="13">
    <location>
        <begin position="452"/>
        <end position="471"/>
    </location>
</feature>
<dbReference type="Gene3D" id="3.30.200.20">
    <property type="entry name" value="Phosphorylase Kinase, domain 1"/>
    <property type="match status" value="1"/>
</dbReference>